<dbReference type="Gene3D" id="3.20.20.450">
    <property type="entry name" value="EAL domain"/>
    <property type="match status" value="1"/>
</dbReference>
<dbReference type="InterPro" id="IPR035965">
    <property type="entry name" value="PAS-like_dom_sf"/>
</dbReference>
<dbReference type="SUPFAM" id="SSF55073">
    <property type="entry name" value="Nucleotide cyclase"/>
    <property type="match status" value="1"/>
</dbReference>
<dbReference type="Gene3D" id="3.30.70.270">
    <property type="match status" value="1"/>
</dbReference>
<keyword evidence="6" id="KW-1185">Reference proteome</keyword>
<dbReference type="CDD" id="cd01948">
    <property type="entry name" value="EAL"/>
    <property type="match status" value="1"/>
</dbReference>
<evidence type="ECO:0008006" key="7">
    <source>
        <dbReference type="Google" id="ProtNLM"/>
    </source>
</evidence>
<dbReference type="PROSITE" id="PS50113">
    <property type="entry name" value="PAC"/>
    <property type="match status" value="1"/>
</dbReference>
<proteinExistence type="predicted"/>
<dbReference type="InterPro" id="IPR000160">
    <property type="entry name" value="GGDEF_dom"/>
</dbReference>
<feature type="chain" id="PRO_5034081103" description="Diguanylate phosphodiesterase" evidence="1">
    <location>
        <begin position="20"/>
        <end position="1489"/>
    </location>
</feature>
<dbReference type="SUPFAM" id="SSF50998">
    <property type="entry name" value="Quinoprotein alcohol dehydrogenase-like"/>
    <property type="match status" value="1"/>
</dbReference>
<dbReference type="Proteomes" id="UP000660708">
    <property type="component" value="Unassembled WGS sequence"/>
</dbReference>
<dbReference type="Gene3D" id="2.130.10.10">
    <property type="entry name" value="YVTN repeat-like/Quinoprotein amine dehydrogenase"/>
    <property type="match status" value="3"/>
</dbReference>
<evidence type="ECO:0000256" key="1">
    <source>
        <dbReference type="SAM" id="SignalP"/>
    </source>
</evidence>
<keyword evidence="1" id="KW-0732">Signal</keyword>
<dbReference type="InterPro" id="IPR013783">
    <property type="entry name" value="Ig-like_fold"/>
</dbReference>
<dbReference type="InterPro" id="IPR001633">
    <property type="entry name" value="EAL_dom"/>
</dbReference>
<dbReference type="InterPro" id="IPR000700">
    <property type="entry name" value="PAS-assoc_C"/>
</dbReference>
<dbReference type="PROSITE" id="PS50883">
    <property type="entry name" value="EAL"/>
    <property type="match status" value="1"/>
</dbReference>
<dbReference type="InterPro" id="IPR000014">
    <property type="entry name" value="PAS"/>
</dbReference>
<evidence type="ECO:0000259" key="3">
    <source>
        <dbReference type="PROSITE" id="PS50883"/>
    </source>
</evidence>
<gene>
    <name evidence="5" type="ORF">PPEP_a2018</name>
</gene>
<feature type="domain" description="EAL" evidence="3">
    <location>
        <begin position="1236"/>
        <end position="1487"/>
    </location>
</feature>
<dbReference type="SUPFAM" id="SSF141868">
    <property type="entry name" value="EAL domain-like"/>
    <property type="match status" value="1"/>
</dbReference>
<dbReference type="InterPro" id="IPR001610">
    <property type="entry name" value="PAC"/>
</dbReference>
<dbReference type="Pfam" id="PF07494">
    <property type="entry name" value="Reg_prop"/>
    <property type="match status" value="1"/>
</dbReference>
<dbReference type="Pfam" id="PF07495">
    <property type="entry name" value="Y_Y_Y"/>
    <property type="match status" value="1"/>
</dbReference>
<dbReference type="InterPro" id="IPR011123">
    <property type="entry name" value="Y_Y_Y"/>
</dbReference>
<dbReference type="InterPro" id="IPR029787">
    <property type="entry name" value="Nucleotide_cyclase"/>
</dbReference>
<feature type="domain" description="GGDEF" evidence="4">
    <location>
        <begin position="1094"/>
        <end position="1227"/>
    </location>
</feature>
<dbReference type="EMBL" id="AQHF01000026">
    <property type="protein sequence ID" value="MBE0347543.1"/>
    <property type="molecule type" value="Genomic_DNA"/>
</dbReference>
<dbReference type="InterPro" id="IPR052155">
    <property type="entry name" value="Biofilm_reg_signaling"/>
</dbReference>
<dbReference type="Gene3D" id="2.60.40.10">
    <property type="entry name" value="Immunoglobulins"/>
    <property type="match status" value="1"/>
</dbReference>
<dbReference type="Pfam" id="PF00990">
    <property type="entry name" value="GGDEF"/>
    <property type="match status" value="1"/>
</dbReference>
<dbReference type="NCBIfam" id="TIGR00229">
    <property type="entry name" value="sensory_box"/>
    <property type="match status" value="1"/>
</dbReference>
<evidence type="ECO:0000259" key="2">
    <source>
        <dbReference type="PROSITE" id="PS50113"/>
    </source>
</evidence>
<dbReference type="Pfam" id="PF08448">
    <property type="entry name" value="PAS_4"/>
    <property type="match status" value="1"/>
</dbReference>
<dbReference type="PROSITE" id="PS50887">
    <property type="entry name" value="GGDEF"/>
    <property type="match status" value="1"/>
</dbReference>
<reference evidence="5 6" key="1">
    <citation type="submission" date="2015-06" db="EMBL/GenBank/DDBJ databases">
        <title>Genome sequence of Pseudoalteromonas peptidolytica.</title>
        <authorList>
            <person name="Xie B.-B."/>
            <person name="Rong J.-C."/>
            <person name="Qin Q.-L."/>
            <person name="Zhang Y.-Z."/>
        </authorList>
    </citation>
    <scope>NUCLEOTIDE SEQUENCE [LARGE SCALE GENOMIC DNA]</scope>
    <source>
        <strain evidence="5 6">F12-50-A1</strain>
    </source>
</reference>
<dbReference type="Gene3D" id="3.30.450.20">
    <property type="entry name" value="PAS domain"/>
    <property type="match status" value="2"/>
</dbReference>
<organism evidence="5 6">
    <name type="scientific">Pseudoalteromonas peptidolytica F12-50-A1</name>
    <dbReference type="NCBI Taxonomy" id="1315280"/>
    <lineage>
        <taxon>Bacteria</taxon>
        <taxon>Pseudomonadati</taxon>
        <taxon>Pseudomonadota</taxon>
        <taxon>Gammaproteobacteria</taxon>
        <taxon>Alteromonadales</taxon>
        <taxon>Pseudoalteromonadaceae</taxon>
        <taxon>Pseudoalteromonas</taxon>
    </lineage>
</organism>
<dbReference type="InterPro" id="IPR011047">
    <property type="entry name" value="Quinoprotein_ADH-like_sf"/>
</dbReference>
<dbReference type="InterPro" id="IPR011110">
    <property type="entry name" value="Reg_prop"/>
</dbReference>
<name>A0A8I0MXY0_9GAMM</name>
<dbReference type="PANTHER" id="PTHR44757:SF2">
    <property type="entry name" value="BIOFILM ARCHITECTURE MAINTENANCE PROTEIN MBAA"/>
    <property type="match status" value="1"/>
</dbReference>
<evidence type="ECO:0000259" key="4">
    <source>
        <dbReference type="PROSITE" id="PS50887"/>
    </source>
</evidence>
<protein>
    <recommendedName>
        <fullName evidence="7">Diguanylate phosphodiesterase</fullName>
    </recommendedName>
</protein>
<dbReference type="InterPro" id="IPR015943">
    <property type="entry name" value="WD40/YVTN_repeat-like_dom_sf"/>
</dbReference>
<evidence type="ECO:0000313" key="5">
    <source>
        <dbReference type="EMBL" id="MBE0347543.1"/>
    </source>
</evidence>
<dbReference type="SMART" id="SM00267">
    <property type="entry name" value="GGDEF"/>
    <property type="match status" value="1"/>
</dbReference>
<dbReference type="Pfam" id="PF00563">
    <property type="entry name" value="EAL"/>
    <property type="match status" value="1"/>
</dbReference>
<dbReference type="InterPro" id="IPR043128">
    <property type="entry name" value="Rev_trsase/Diguanyl_cyclase"/>
</dbReference>
<feature type="domain" description="PAC" evidence="2">
    <location>
        <begin position="1010"/>
        <end position="1062"/>
    </location>
</feature>
<dbReference type="RefSeq" id="WP_147391276.1">
    <property type="nucleotide sequence ID" value="NZ_AQHF01000026.1"/>
</dbReference>
<comment type="caution">
    <text evidence="5">The sequence shown here is derived from an EMBL/GenBank/DDBJ whole genome shotgun (WGS) entry which is preliminary data.</text>
</comment>
<dbReference type="Pfam" id="PF08447">
    <property type="entry name" value="PAS_3"/>
    <property type="match status" value="1"/>
</dbReference>
<dbReference type="SUPFAM" id="SSF55785">
    <property type="entry name" value="PYP-like sensor domain (PAS domain)"/>
    <property type="match status" value="2"/>
</dbReference>
<evidence type="ECO:0000313" key="6">
    <source>
        <dbReference type="Proteomes" id="UP000660708"/>
    </source>
</evidence>
<accession>A0A8I0MXY0</accession>
<dbReference type="InterPro" id="IPR013655">
    <property type="entry name" value="PAS_fold_3"/>
</dbReference>
<dbReference type="SMART" id="SM00052">
    <property type="entry name" value="EAL"/>
    <property type="match status" value="1"/>
</dbReference>
<dbReference type="SMART" id="SM00086">
    <property type="entry name" value="PAC"/>
    <property type="match status" value="2"/>
</dbReference>
<dbReference type="InterPro" id="IPR035919">
    <property type="entry name" value="EAL_sf"/>
</dbReference>
<feature type="signal peptide" evidence="1">
    <location>
        <begin position="1"/>
        <end position="19"/>
    </location>
</feature>
<sequence length="1489" mass="169716">MFRLCFIFCIVLFSSLANAVQISRLSPAEGLSQSYVNTLLIDQQGYLWLSTEGGLNRYDGYQVLEVEGPDGVLDKVQVNYIYQDNSGSVWITTSIAGLLRYDPTTDRYRKYIEPPSTEGEFYNNMVDLVLTKDDQHMWAVRTNEVATLDIRSGRLVTEVTLPLNEDNGFIRAVNQHQDILFIATSERLFAYHLPTKKLRQLEHISDVAHPYQTNTKSLFILNNNKLLLGAVEGMYELDISQLLQDFDAKVTFKTLLPDLNIWKILQHDQQTLLLGTDKGLVYYDISEGTAVRDKRLSSSVFLPSNTSVIDIAKDDHGGIWVATKEDGAFYLPDSTLAFDNVSDLTVTGEGFSHSNVWAMHETRDYIWLATNDGLTRYDPKTRETKQFFKGYMGDDILSEFIVWRIAQYKDKLWLTTVKGLFLFDPVTHKLTRPKANNAQDQEILTAFVKGGQLLNNGKFYFVNSDKGMFVYDIDSAELTHLKQSFEGVDPFLAYGFYPPLPNDLTKPLYYNAGVLFQYDPQRETLTEIYKAPKANKHLAVDITTYTIDKNNILWLSLSSFGLIGMTLDGYEPIYNIDLKAHKIDTLMYEMRQDDEGMIWMSSHKGIWRLDPDNLHLQQFTTEDGILSNEFNGGASVVLQDGRIGYGMLKGFVLFAPEDNRPKKPLLDHVNITSVDLISRPNQKAGLKQFEHIELEHDDIGLEVSFSAMAFSYQDRIIYEYQISGGQKILSRNQNRVVFPKLNPGEYALKVWAKDPLTGDYTPPAKLTIKVNYPAWRSPVAIAGYVFLTLMLLSLWSYRKYRVEQLILAAHKATQDREARLKMALEGSNSGVWEWHAGSTLIYQPRLINELDYDLESVGLDDYLQKIHPADRAMFRLQWLEFVTTNKGFIDCTYRLKDSQGQWRWYKDFGKVLEWEDGNPTQVAGTYTNLTRERLFEERAALFGAAFEQTRDWVMILDKNLRIQVCNRAMQNAFNLESIPSSSTAVKLGVSRQKRIMYLRKTMALAVHQHISSEEVVTLPNGDERDVLVKISAVANSEGELHSYVVVLTDISQQKRSEKELYQLANYDLQTNLLNKALLMDRVQHVIKQSQVHPTQHALLVIKFSRLQHLHDIYGTDFVAELLPLLAKKLRCCFRELDSLAIGQDKLFYVLMEGLDHPEQVQQYVQCLLHSFANPFNVSGQSVAMQPVIGIAMYPDDALDAFALSQAAKAALDHVLIKQVSAYQFFREEMNGKVRRSREVEQALMNALKNNQFSNHYQPIVDVQSGKLLGFESLLRWPDNDEFCAQEFALAAEQTGVVTELTLQTLSRALIELRHWQTIQPDVYVSVNLSAINFDYEGLVEEIASLLQRSKVDGRYVTFEITETAMLSNIESAVEVMKALKSMGCSIYMDDFGTGYASLTYLQQLPLDAIKIDKQFIEQISEQPESYLIVRSCVNLAHGLGLLCVAEGVESDVQLQRITAEHVDHYQGYRYSPAVAGEQVAEMLKMQQRL</sequence>
<dbReference type="PANTHER" id="PTHR44757">
    <property type="entry name" value="DIGUANYLATE CYCLASE DGCP"/>
    <property type="match status" value="1"/>
</dbReference>
<dbReference type="InterPro" id="IPR013656">
    <property type="entry name" value="PAS_4"/>
</dbReference>